<name>A0ABM7Q6Z3_9GAMM</name>
<proteinExistence type="predicted"/>
<keyword evidence="3" id="KW-1185">Reference proteome</keyword>
<accession>A0ABM7Q6Z3</accession>
<evidence type="ECO:0000313" key="3">
    <source>
        <dbReference type="Proteomes" id="UP000681317"/>
    </source>
</evidence>
<dbReference type="Proteomes" id="UP000681317">
    <property type="component" value="Chromosome"/>
</dbReference>
<feature type="chain" id="PRO_5045192949" evidence="1">
    <location>
        <begin position="26"/>
        <end position="149"/>
    </location>
</feature>
<sequence length="149" mass="16710">MTMYKSLVFALVLIAAPPFSTQAFAGNPDTPTYLAYAAEPVQKIYSDALLGFALEWKCQFLEQSARDIYEQRLSTTQNEFEGYVLLQGMAKNPLEAVEYVKAMTMAAIRFAAAQPCDPGAKEEVSKGLQRLKDFDEEMRKDLKPLKPND</sequence>
<evidence type="ECO:0000313" key="2">
    <source>
        <dbReference type="EMBL" id="BCT93140.1"/>
    </source>
</evidence>
<keyword evidence="1" id="KW-0732">Signal</keyword>
<feature type="signal peptide" evidence="1">
    <location>
        <begin position="1"/>
        <end position="25"/>
    </location>
</feature>
<reference evidence="2 3" key="1">
    <citation type="submission" date="2021-03" db="EMBL/GenBank/DDBJ databases">
        <title>Complete Genome Sequences of Two Lysobacter Strains Isolated from Sea Water (Lysobacter caseinilyticus) and Soil (Lysobacter helvus) in South Korea.</title>
        <authorList>
            <person name="Watanabe Y."/>
            <person name="Arakawa K."/>
        </authorList>
    </citation>
    <scope>NUCLEOTIDE SEQUENCE [LARGE SCALE GENOMIC DNA]</scope>
    <source>
        <strain evidence="2 3">KVB24</strain>
    </source>
</reference>
<gene>
    <name evidence="2" type="ORF">LYSCAS_21640</name>
</gene>
<dbReference type="EMBL" id="AP024545">
    <property type="protein sequence ID" value="BCT93140.1"/>
    <property type="molecule type" value="Genomic_DNA"/>
</dbReference>
<evidence type="ECO:0000256" key="1">
    <source>
        <dbReference type="SAM" id="SignalP"/>
    </source>
</evidence>
<protein>
    <submittedName>
        <fullName evidence="2">Uncharacterized protein</fullName>
    </submittedName>
</protein>
<dbReference type="RefSeq" id="WP_213434079.1">
    <property type="nucleotide sequence ID" value="NZ_AP024545.1"/>
</dbReference>
<organism evidence="2 3">
    <name type="scientific">Noviluteimonas caseinilytica</name>
    <dbReference type="NCBI Taxonomy" id="2675101"/>
    <lineage>
        <taxon>Bacteria</taxon>
        <taxon>Pseudomonadati</taxon>
        <taxon>Pseudomonadota</taxon>
        <taxon>Gammaproteobacteria</taxon>
        <taxon>Lysobacterales</taxon>
        <taxon>Lysobacteraceae</taxon>
        <taxon>Noviluteimonas</taxon>
    </lineage>
</organism>